<dbReference type="OrthoDB" id="7873894at2"/>
<keyword evidence="1" id="KW-0812">Transmembrane</keyword>
<comment type="caution">
    <text evidence="2">The sequence shown here is derived from an EMBL/GenBank/DDBJ whole genome shotgun (WGS) entry which is preliminary data.</text>
</comment>
<evidence type="ECO:0000313" key="2">
    <source>
        <dbReference type="EMBL" id="REC58874.1"/>
    </source>
</evidence>
<protein>
    <recommendedName>
        <fullName evidence="4">Gene transfer agent protein</fullName>
    </recommendedName>
</protein>
<reference evidence="2 3" key="1">
    <citation type="journal article" date="2017" name="Int. J. Syst. Evol. Microbiol.">
        <title>Rhodosalinus sediminis gen. nov., sp. nov., isolated from marine saltern.</title>
        <authorList>
            <person name="Guo L.Y."/>
            <person name="Ling S.K."/>
            <person name="Li C.M."/>
            <person name="Chen G.J."/>
            <person name="Du Z.J."/>
        </authorList>
    </citation>
    <scope>NUCLEOTIDE SEQUENCE [LARGE SCALE GENOMIC DNA]</scope>
    <source>
        <strain evidence="2 3">WDN1C137</strain>
    </source>
</reference>
<name>A0A3D9BZF4_9RHOB</name>
<dbReference type="RefSeq" id="WP_115977917.1">
    <property type="nucleotide sequence ID" value="NZ_QOHR01000001.1"/>
</dbReference>
<keyword evidence="1" id="KW-0472">Membrane</keyword>
<evidence type="ECO:0008006" key="4">
    <source>
        <dbReference type="Google" id="ProtNLM"/>
    </source>
</evidence>
<feature type="transmembrane region" description="Helical" evidence="1">
    <location>
        <begin position="54"/>
        <end position="74"/>
    </location>
</feature>
<sequence length="78" mass="8809">MAERHDGRPGPETPACAPALRLEAHEAMARLQFETVHRRLEKIEAMMERLERRLWISVYGVVGMILAQAVQSMAQVAP</sequence>
<gene>
    <name evidence="2" type="ORF">DRV84_01215</name>
</gene>
<dbReference type="EMBL" id="QOHR01000001">
    <property type="protein sequence ID" value="REC58874.1"/>
    <property type="molecule type" value="Genomic_DNA"/>
</dbReference>
<organism evidence="2 3">
    <name type="scientific">Rhodosalinus sediminis</name>
    <dbReference type="NCBI Taxonomy" id="1940533"/>
    <lineage>
        <taxon>Bacteria</taxon>
        <taxon>Pseudomonadati</taxon>
        <taxon>Pseudomonadota</taxon>
        <taxon>Alphaproteobacteria</taxon>
        <taxon>Rhodobacterales</taxon>
        <taxon>Paracoccaceae</taxon>
        <taxon>Rhodosalinus</taxon>
    </lineage>
</organism>
<keyword evidence="1" id="KW-1133">Transmembrane helix</keyword>
<evidence type="ECO:0000256" key="1">
    <source>
        <dbReference type="SAM" id="Phobius"/>
    </source>
</evidence>
<proteinExistence type="predicted"/>
<dbReference type="Proteomes" id="UP000257131">
    <property type="component" value="Unassembled WGS sequence"/>
</dbReference>
<evidence type="ECO:0000313" key="3">
    <source>
        <dbReference type="Proteomes" id="UP000257131"/>
    </source>
</evidence>
<dbReference type="AlphaFoldDB" id="A0A3D9BZF4"/>
<accession>A0A3D9BZF4</accession>
<keyword evidence="3" id="KW-1185">Reference proteome</keyword>